<evidence type="ECO:0000313" key="2">
    <source>
        <dbReference type="Proteomes" id="UP000242515"/>
    </source>
</evidence>
<sequence length="64" mass="7321">MTSIALQHNESIFIIIIVIKPIGPDFTRFSKQNFGLKAHFDSSFDDMKSNKSDMALISRYDLNL</sequence>
<organism evidence="1 2">
    <name type="scientific">Rosenbergiella nectarea</name>
    <dbReference type="NCBI Taxonomy" id="988801"/>
    <lineage>
        <taxon>Bacteria</taxon>
        <taxon>Pseudomonadati</taxon>
        <taxon>Pseudomonadota</taxon>
        <taxon>Gammaproteobacteria</taxon>
        <taxon>Enterobacterales</taxon>
        <taxon>Erwiniaceae</taxon>
        <taxon>Rosenbergiella</taxon>
    </lineage>
</organism>
<dbReference type="EMBL" id="FOGC01000003">
    <property type="protein sequence ID" value="SEQ45520.1"/>
    <property type="molecule type" value="Genomic_DNA"/>
</dbReference>
<gene>
    <name evidence="1" type="ORF">SAMN05216522_10384</name>
</gene>
<protein>
    <submittedName>
        <fullName evidence="1">Uncharacterized protein</fullName>
    </submittedName>
</protein>
<reference evidence="2" key="1">
    <citation type="submission" date="2016-10" db="EMBL/GenBank/DDBJ databases">
        <authorList>
            <person name="Varghese N."/>
            <person name="Submissions S."/>
        </authorList>
    </citation>
    <scope>NUCLEOTIDE SEQUENCE [LARGE SCALE GENOMIC DNA]</scope>
    <source>
        <strain evidence="2">8N4</strain>
    </source>
</reference>
<keyword evidence="2" id="KW-1185">Reference proteome</keyword>
<evidence type="ECO:0000313" key="1">
    <source>
        <dbReference type="EMBL" id="SEQ45520.1"/>
    </source>
</evidence>
<name>A0A1H9G681_9GAMM</name>
<accession>A0A1H9G681</accession>
<proteinExistence type="predicted"/>
<dbReference type="STRING" id="988801.SAMN05216522_10384"/>
<dbReference type="AlphaFoldDB" id="A0A1H9G681"/>
<dbReference type="Proteomes" id="UP000242515">
    <property type="component" value="Unassembled WGS sequence"/>
</dbReference>